<evidence type="ECO:0000256" key="2">
    <source>
        <dbReference type="SAM" id="Phobius"/>
    </source>
</evidence>
<dbReference type="Proteomes" id="UP000030744">
    <property type="component" value="Unassembled WGS sequence"/>
</dbReference>
<keyword evidence="2" id="KW-1133">Transmembrane helix</keyword>
<dbReference type="VEuPathDB" id="ToxoDB:EMH_0012350"/>
<gene>
    <name evidence="3" type="ORF">EMH_0012350</name>
</gene>
<keyword evidence="2" id="KW-0472">Membrane</keyword>
<dbReference type="AlphaFoldDB" id="U6KAB2"/>
<dbReference type="RefSeq" id="XP_013354978.1">
    <property type="nucleotide sequence ID" value="XM_013499524.1"/>
</dbReference>
<evidence type="ECO:0008006" key="5">
    <source>
        <dbReference type="Google" id="ProtNLM"/>
    </source>
</evidence>
<feature type="region of interest" description="Disordered" evidence="1">
    <location>
        <begin position="1"/>
        <end position="39"/>
    </location>
</feature>
<feature type="compositionally biased region" description="Polar residues" evidence="1">
    <location>
        <begin position="23"/>
        <end position="35"/>
    </location>
</feature>
<proteinExistence type="predicted"/>
<keyword evidence="2" id="KW-0812">Transmembrane</keyword>
<accession>U6KAB2</accession>
<evidence type="ECO:0000313" key="3">
    <source>
        <dbReference type="EMBL" id="CDJ32413.1"/>
    </source>
</evidence>
<protein>
    <recommendedName>
        <fullName evidence="5">Transmembrane protein</fullName>
    </recommendedName>
</protein>
<dbReference type="EMBL" id="HG684152">
    <property type="protein sequence ID" value="CDJ32413.1"/>
    <property type="molecule type" value="Genomic_DNA"/>
</dbReference>
<keyword evidence="4" id="KW-1185">Reference proteome</keyword>
<feature type="transmembrane region" description="Helical" evidence="2">
    <location>
        <begin position="55"/>
        <end position="77"/>
    </location>
</feature>
<reference evidence="3" key="1">
    <citation type="submission" date="2013-10" db="EMBL/GenBank/DDBJ databases">
        <title>Genomic analysis of the causative agents of coccidiosis in chickens.</title>
        <authorList>
            <person name="Reid A.J."/>
            <person name="Blake D."/>
            <person name="Billington K."/>
            <person name="Browne H."/>
            <person name="Dunn M."/>
            <person name="Hung S."/>
            <person name="Kawahara F."/>
            <person name="Miranda-Saavedra D."/>
            <person name="Mourier T."/>
            <person name="Nagra H."/>
            <person name="Otto T.D."/>
            <person name="Rawlings N."/>
            <person name="Sanchez A."/>
            <person name="Sanders M."/>
            <person name="Subramaniam C."/>
            <person name="Tay Y."/>
            <person name="Dear P."/>
            <person name="Doerig C."/>
            <person name="Gruber A."/>
            <person name="Parkinson J."/>
            <person name="Shirley M."/>
            <person name="Wan K.L."/>
            <person name="Berriman M."/>
            <person name="Tomley F."/>
            <person name="Pain A."/>
        </authorList>
    </citation>
    <scope>NUCLEOTIDE SEQUENCE [LARGE SCALE GENOMIC DNA]</scope>
    <source>
        <strain evidence="3">Houghton</strain>
    </source>
</reference>
<evidence type="ECO:0000313" key="4">
    <source>
        <dbReference type="Proteomes" id="UP000030744"/>
    </source>
</evidence>
<evidence type="ECO:0000256" key="1">
    <source>
        <dbReference type="SAM" id="MobiDB-lite"/>
    </source>
</evidence>
<dbReference type="GeneID" id="25376198"/>
<sequence length="409" mass="45562">MGILRRLAGDLPPKVSDPLEVSGQGTDPSPDNADNSGIAEKAGGTSLSKWYRGTWARVTTAAIAAAAVIVVCGARYIMSGRFPSYLKISQLRVDDASRLPLDDASMQKYMRDFNEAAAEMEAALSSGSAMRQAFELHFTPSLEDGQSLPGDPLEIIRDHVAKMRECDVPSASSPQARRDFAQHLQLLRSICRTVALRHNDLKLLDTLYQGLGVPYPLPVPGRAEGYSDSDAPIDFEEVSEYDRAASAFLKSFGLFGGDTRRANRELAQKLRLLLEIEKRYNDANLRARYYFMEFLQPFEGDSAINPAHARAEHQIPYTGKSFRTRAFAQAAAQIFRESDASTRYAFIRKLNRIADNWTNEEVVAAAKQQAKENVDSVHTRLKTKRELMRRLLSQGIPEDDLVMIALFLL</sequence>
<reference evidence="3" key="2">
    <citation type="submission" date="2013-10" db="EMBL/GenBank/DDBJ databases">
        <authorList>
            <person name="Aslett M."/>
        </authorList>
    </citation>
    <scope>NUCLEOTIDE SEQUENCE [LARGE SCALE GENOMIC DNA]</scope>
    <source>
        <strain evidence="3">Houghton</strain>
    </source>
</reference>
<name>U6KAB2_9EIME</name>
<organism evidence="3 4">
    <name type="scientific">Eimeria mitis</name>
    <dbReference type="NCBI Taxonomy" id="44415"/>
    <lineage>
        <taxon>Eukaryota</taxon>
        <taxon>Sar</taxon>
        <taxon>Alveolata</taxon>
        <taxon>Apicomplexa</taxon>
        <taxon>Conoidasida</taxon>
        <taxon>Coccidia</taxon>
        <taxon>Eucoccidiorida</taxon>
        <taxon>Eimeriorina</taxon>
        <taxon>Eimeriidae</taxon>
        <taxon>Eimeria</taxon>
    </lineage>
</organism>